<feature type="region of interest" description="Disordered" evidence="1">
    <location>
        <begin position="953"/>
        <end position="985"/>
    </location>
</feature>
<dbReference type="InterPro" id="IPR041966">
    <property type="entry name" value="LOTUS-like"/>
</dbReference>
<feature type="domain" description="HTH OST-type" evidence="2">
    <location>
        <begin position="268"/>
        <end position="343"/>
    </location>
</feature>
<reference evidence="3" key="1">
    <citation type="journal article" date="2005" name="PLoS Biol.">
        <title>The genomes of Oryza sativa: a history of duplications.</title>
        <authorList>
            <person name="Yu J."/>
            <person name="Wang J."/>
            <person name="Lin W."/>
            <person name="Li S."/>
            <person name="Li H."/>
            <person name="Zhou J."/>
            <person name="Ni P."/>
            <person name="Dong W."/>
            <person name="Hu S."/>
            <person name="Zeng C."/>
            <person name="Zhang J."/>
            <person name="Zhang Y."/>
            <person name="Li R."/>
            <person name="Xu Z."/>
            <person name="Li S."/>
            <person name="Li X."/>
            <person name="Zheng H."/>
            <person name="Cong L."/>
            <person name="Lin L."/>
            <person name="Yin J."/>
            <person name="Geng J."/>
            <person name="Li G."/>
            <person name="Shi J."/>
            <person name="Liu J."/>
            <person name="Lv H."/>
            <person name="Li J."/>
            <person name="Wang J."/>
            <person name="Deng Y."/>
            <person name="Ran L."/>
            <person name="Shi X."/>
            <person name="Wang X."/>
            <person name="Wu Q."/>
            <person name="Li C."/>
            <person name="Ren X."/>
            <person name="Wang J."/>
            <person name="Wang X."/>
            <person name="Li D."/>
            <person name="Liu D."/>
            <person name="Zhang X."/>
            <person name="Ji Z."/>
            <person name="Zhao W."/>
            <person name="Sun Y."/>
            <person name="Zhang Z."/>
            <person name="Bao J."/>
            <person name="Han Y."/>
            <person name="Dong L."/>
            <person name="Ji J."/>
            <person name="Chen P."/>
            <person name="Wu S."/>
            <person name="Liu J."/>
            <person name="Xiao Y."/>
            <person name="Bu D."/>
            <person name="Tan J."/>
            <person name="Yang L."/>
            <person name="Ye C."/>
            <person name="Zhang J."/>
            <person name="Xu J."/>
            <person name="Zhou Y."/>
            <person name="Yu Y."/>
            <person name="Zhang B."/>
            <person name="Zhuang S."/>
            <person name="Wei H."/>
            <person name="Liu B."/>
            <person name="Lei M."/>
            <person name="Yu H."/>
            <person name="Li Y."/>
            <person name="Xu H."/>
            <person name="Wei S."/>
            <person name="He X."/>
            <person name="Fang L."/>
            <person name="Zhang Z."/>
            <person name="Zhang Y."/>
            <person name="Huang X."/>
            <person name="Su Z."/>
            <person name="Tong W."/>
            <person name="Li J."/>
            <person name="Tong Z."/>
            <person name="Li S."/>
            <person name="Ye J."/>
            <person name="Wang L."/>
            <person name="Fang L."/>
            <person name="Lei T."/>
            <person name="Chen C."/>
            <person name="Chen H."/>
            <person name="Xu Z."/>
            <person name="Li H."/>
            <person name="Huang H."/>
            <person name="Zhang F."/>
            <person name="Xu H."/>
            <person name="Li N."/>
            <person name="Zhao C."/>
            <person name="Li S."/>
            <person name="Dong L."/>
            <person name="Huang Y."/>
            <person name="Li L."/>
            <person name="Xi Y."/>
            <person name="Qi Q."/>
            <person name="Li W."/>
            <person name="Zhang B."/>
            <person name="Hu W."/>
            <person name="Zhang Y."/>
            <person name="Tian X."/>
            <person name="Jiao Y."/>
            <person name="Liang X."/>
            <person name="Jin J."/>
            <person name="Gao L."/>
            <person name="Zheng W."/>
            <person name="Hao B."/>
            <person name="Liu S."/>
            <person name="Wang W."/>
            <person name="Yuan L."/>
            <person name="Cao M."/>
            <person name="McDermott J."/>
            <person name="Samudrala R."/>
            <person name="Wang J."/>
            <person name="Wong G.K."/>
            <person name="Yang H."/>
        </authorList>
    </citation>
    <scope>NUCLEOTIDE SEQUENCE [LARGE SCALE GENOMIC DNA]</scope>
</reference>
<feature type="region of interest" description="Disordered" evidence="1">
    <location>
        <begin position="348"/>
        <end position="396"/>
    </location>
</feature>
<evidence type="ECO:0000256" key="1">
    <source>
        <dbReference type="SAM" id="MobiDB-lite"/>
    </source>
</evidence>
<dbReference type="CDD" id="cd08824">
    <property type="entry name" value="LOTUS"/>
    <property type="match status" value="1"/>
</dbReference>
<dbReference type="Gene3D" id="3.30.420.610">
    <property type="entry name" value="LOTUS domain-like"/>
    <property type="match status" value="1"/>
</dbReference>
<dbReference type="PANTHER" id="PTHR14379">
    <property type="entry name" value="LIMKAIN B LKAP"/>
    <property type="match status" value="1"/>
</dbReference>
<dbReference type="Proteomes" id="UP000007752">
    <property type="component" value="Chromosome 12"/>
</dbReference>
<feature type="compositionally biased region" description="Polar residues" evidence="1">
    <location>
        <begin position="450"/>
        <end position="461"/>
    </location>
</feature>
<dbReference type="GO" id="GO:0004540">
    <property type="term" value="F:RNA nuclease activity"/>
    <property type="evidence" value="ECO:0007669"/>
    <property type="project" value="InterPro"/>
</dbReference>
<feature type="region of interest" description="Disordered" evidence="1">
    <location>
        <begin position="419"/>
        <end position="462"/>
    </location>
</feature>
<name>A3CF78_ORYSJ</name>
<dbReference type="GO" id="GO:0005777">
    <property type="term" value="C:peroxisome"/>
    <property type="evidence" value="ECO:0007669"/>
    <property type="project" value="InterPro"/>
</dbReference>
<accession>A3CF78</accession>
<dbReference type="InterPro" id="IPR025605">
    <property type="entry name" value="OST-HTH/LOTUS_dom"/>
</dbReference>
<sequence length="1005" mass="110549">MSQLVLLRRIPVRRHCGPSSSRLLSSAAAGASGPWAGGDPTSSSSRKRKKQRPLKCPCCGNFEDWNLPNGVNPGRVAPRVTAALRAAGIRGPLSITAFGDVVQLARPSQEDLVATGVSISHVPNSCVRSPFPTSIPPCGGKNSSDRSFMADLVYWIAQNPPPAHFFLISGDKDFANILHRLRMSNYNILLASPGTATTSVLCSAATIMWPWEALVKGEDFSPKRFNHPPDGLAGSWYGHYKGALDDPFVDTEPEELVVVPSDLKHGSIPKYVVNAIQQVLKSYPNGVNLSDLRLELKKKNIYLGNDFFGHKKFSCLLQSLPNFVEFISPPVGANQPCVVAANRKLMGPDKQNFESSTESNVGDNNLNRAIHNDKPPPLPVSTSFSEKNAKTENSSQNIAKKLQTASENPPTFAVLSSRSDVLPEDQKEHPAANLNAQIESPEDHKEVDPTTASGIPSSSGVEDNVNKEGLFKRIWLLWKGPESAKSEVSHLESTSTVVVGDAQSPQQEHNANEHRRLLKRVYKKSCRNGSTDGSDSVTTGSASTSSHDDRSKKLKHVDDMRSLERDTSNSEPCDRSVSVSVDKAEKGDGISKMDKGLFSWVTGWLKFGKSDADNVTANRNVIDEASTDSLKGPESLKVSACGSGEEEVHEIFTKSFFWDVLQQQLSKPLGSELVSKAKTREELVHQLHKLDCWPLKGLAEKDLHQLVNILVSEKKWVEETPSRYFPFRLTLPHKRTCIPSNSRKFDGLSSLFSNGKPLPGKYTGDQSTNSPLPREETLSDCHKLLKDLLLEYEYGFNISIFKLRFAQKHGYELDPQKLGYPDLKSLLQIMPGVRVKFPRVLPAENGNGQAGSKGNGNQSNGDDFVWEELGPVSATTETVQTVDKEMCYRPPTLSDDDFSEDENHADQQPRKEAEASSLLQIIDSWHNSKDVSSKKTQDIDGLVDCSRSDHGYLDNLTGGNAPKPTRPQHKQYSFVSDSEEDTEKGKLVESVLGSLQKARTSKLHN</sequence>
<feature type="region of interest" description="Disordered" evidence="1">
    <location>
        <begin position="844"/>
        <end position="915"/>
    </location>
</feature>
<evidence type="ECO:0000313" key="3">
    <source>
        <dbReference type="EMBL" id="EAZ19741.1"/>
    </source>
</evidence>
<feature type="region of interest" description="Disordered" evidence="1">
    <location>
        <begin position="756"/>
        <end position="775"/>
    </location>
</feature>
<evidence type="ECO:0000259" key="2">
    <source>
        <dbReference type="PROSITE" id="PS51644"/>
    </source>
</evidence>
<dbReference type="InterPro" id="IPR024768">
    <property type="entry name" value="Marf1"/>
</dbReference>
<dbReference type="InterPro" id="IPR021139">
    <property type="entry name" value="NYN"/>
</dbReference>
<dbReference type="PANTHER" id="PTHR14379:SF6">
    <property type="entry name" value="EMB|CAB71880.1"/>
    <property type="match status" value="1"/>
</dbReference>
<proteinExistence type="predicted"/>
<dbReference type="GO" id="GO:0010468">
    <property type="term" value="P:regulation of gene expression"/>
    <property type="evidence" value="ECO:0007669"/>
    <property type="project" value="InterPro"/>
</dbReference>
<feature type="domain" description="HTH OST-type" evidence="2">
    <location>
        <begin position="777"/>
        <end position="854"/>
    </location>
</feature>
<protein>
    <recommendedName>
        <fullName evidence="2">HTH OST-type domain-containing protein</fullName>
    </recommendedName>
</protein>
<reference evidence="3" key="2">
    <citation type="submission" date="2008-12" db="EMBL/GenBank/DDBJ databases">
        <title>Improved gene annotation of the rice (Oryza sativa) genomes.</title>
        <authorList>
            <person name="Wang J."/>
            <person name="Li R."/>
            <person name="Fan W."/>
            <person name="Huang Q."/>
            <person name="Zhang J."/>
            <person name="Zhou Y."/>
            <person name="Hu Y."/>
            <person name="Zi S."/>
            <person name="Li J."/>
            <person name="Ni P."/>
            <person name="Zheng H."/>
            <person name="Zhang Y."/>
            <person name="Zhao M."/>
            <person name="Hao Q."/>
            <person name="McDermott J."/>
            <person name="Samudrala R."/>
            <person name="Kristiansen K."/>
            <person name="Wong G.K.-S."/>
        </authorList>
    </citation>
    <scope>NUCLEOTIDE SEQUENCE</scope>
</reference>
<dbReference type="AlphaFoldDB" id="A3CF78"/>
<dbReference type="HOGENOM" id="CLU_005322_0_0_1"/>
<feature type="compositionally biased region" description="Low complexity" evidence="1">
    <location>
        <begin position="17"/>
        <end position="44"/>
    </location>
</feature>
<dbReference type="Pfam" id="PF12872">
    <property type="entry name" value="OST-HTH"/>
    <property type="match status" value="2"/>
</dbReference>
<organism evidence="3">
    <name type="scientific">Oryza sativa subsp. japonica</name>
    <name type="common">Rice</name>
    <dbReference type="NCBI Taxonomy" id="39947"/>
    <lineage>
        <taxon>Eukaryota</taxon>
        <taxon>Viridiplantae</taxon>
        <taxon>Streptophyta</taxon>
        <taxon>Embryophyta</taxon>
        <taxon>Tracheophyta</taxon>
        <taxon>Spermatophyta</taxon>
        <taxon>Magnoliopsida</taxon>
        <taxon>Liliopsida</taxon>
        <taxon>Poales</taxon>
        <taxon>Poaceae</taxon>
        <taxon>BOP clade</taxon>
        <taxon>Oryzoideae</taxon>
        <taxon>Oryzeae</taxon>
        <taxon>Oryzinae</taxon>
        <taxon>Oryza</taxon>
        <taxon>Oryza sativa</taxon>
    </lineage>
</organism>
<dbReference type="PROSITE" id="PS51644">
    <property type="entry name" value="HTH_OST"/>
    <property type="match status" value="2"/>
</dbReference>
<dbReference type="Pfam" id="PF01936">
    <property type="entry name" value="NYN"/>
    <property type="match status" value="1"/>
</dbReference>
<feature type="compositionally biased region" description="Low complexity" evidence="1">
    <location>
        <begin position="529"/>
        <end position="545"/>
    </location>
</feature>
<feature type="compositionally biased region" description="Polar residues" evidence="1">
    <location>
        <begin position="353"/>
        <end position="367"/>
    </location>
</feature>
<feature type="region of interest" description="Disordered" evidence="1">
    <location>
        <begin position="17"/>
        <end position="54"/>
    </location>
</feature>
<gene>
    <name evidence="3" type="ORF">OsJ_35318</name>
</gene>
<feature type="region of interest" description="Disordered" evidence="1">
    <location>
        <begin position="526"/>
        <end position="580"/>
    </location>
</feature>
<feature type="compositionally biased region" description="Basic and acidic residues" evidence="1">
    <location>
        <begin position="901"/>
        <end position="914"/>
    </location>
</feature>
<dbReference type="EMBL" id="CM000149">
    <property type="protein sequence ID" value="EAZ19741.1"/>
    <property type="molecule type" value="Genomic_DNA"/>
</dbReference>
<feature type="compositionally biased region" description="Polar residues" evidence="1">
    <location>
        <begin position="380"/>
        <end position="396"/>
    </location>
</feature>
<feature type="compositionally biased region" description="Basic and acidic residues" evidence="1">
    <location>
        <begin position="546"/>
        <end position="574"/>
    </location>
</feature>
<dbReference type="CDD" id="cd10910">
    <property type="entry name" value="PIN_limkain_b1_N_like"/>
    <property type="match status" value="1"/>
</dbReference>